<dbReference type="Gene3D" id="1.10.10.10">
    <property type="entry name" value="Winged helix-like DNA-binding domain superfamily/Winged helix DNA-binding domain"/>
    <property type="match status" value="1"/>
</dbReference>
<dbReference type="InterPro" id="IPR014710">
    <property type="entry name" value="RmlC-like_jellyroll"/>
</dbReference>
<dbReference type="InterPro" id="IPR000595">
    <property type="entry name" value="cNMP-bd_dom"/>
</dbReference>
<dbReference type="InterPro" id="IPR012318">
    <property type="entry name" value="HTH_CRP"/>
</dbReference>
<dbReference type="SUPFAM" id="SSF51206">
    <property type="entry name" value="cAMP-binding domain-like"/>
    <property type="match status" value="1"/>
</dbReference>
<dbReference type="GO" id="GO:0003677">
    <property type="term" value="F:DNA binding"/>
    <property type="evidence" value="ECO:0007669"/>
    <property type="project" value="UniProtKB-KW"/>
</dbReference>
<dbReference type="InterPro" id="IPR050397">
    <property type="entry name" value="Env_Response_Regulators"/>
</dbReference>
<dbReference type="PANTHER" id="PTHR24567">
    <property type="entry name" value="CRP FAMILY TRANSCRIPTIONAL REGULATORY PROTEIN"/>
    <property type="match status" value="1"/>
</dbReference>
<evidence type="ECO:0000256" key="1">
    <source>
        <dbReference type="ARBA" id="ARBA00023015"/>
    </source>
</evidence>
<dbReference type="AlphaFoldDB" id="A0A6I4V4A7"/>
<dbReference type="InterPro" id="IPR018335">
    <property type="entry name" value="Tscrpt_reg_HTH_Crp-type_CS"/>
</dbReference>
<dbReference type="Pfam" id="PF00027">
    <property type="entry name" value="cNMP_binding"/>
    <property type="match status" value="1"/>
</dbReference>
<dbReference type="OrthoDB" id="667966at2"/>
<dbReference type="GO" id="GO:0003700">
    <property type="term" value="F:DNA-binding transcription factor activity"/>
    <property type="evidence" value="ECO:0007669"/>
    <property type="project" value="InterPro"/>
</dbReference>
<keyword evidence="1" id="KW-0805">Transcription regulation</keyword>
<dbReference type="SMART" id="SM00419">
    <property type="entry name" value="HTH_CRP"/>
    <property type="match status" value="1"/>
</dbReference>
<evidence type="ECO:0000313" key="6">
    <source>
        <dbReference type="Proteomes" id="UP000471435"/>
    </source>
</evidence>
<dbReference type="Pfam" id="PF13545">
    <property type="entry name" value="HTH_Crp_2"/>
    <property type="match status" value="1"/>
</dbReference>
<keyword evidence="6" id="KW-1185">Reference proteome</keyword>
<gene>
    <name evidence="5" type="ORF">GRI43_07095</name>
</gene>
<organism evidence="5 6">
    <name type="scientific">Pontixanthobacter luteolus</name>
    <dbReference type="NCBI Taxonomy" id="295089"/>
    <lineage>
        <taxon>Bacteria</taxon>
        <taxon>Pseudomonadati</taxon>
        <taxon>Pseudomonadota</taxon>
        <taxon>Alphaproteobacteria</taxon>
        <taxon>Sphingomonadales</taxon>
        <taxon>Erythrobacteraceae</taxon>
        <taxon>Pontixanthobacter</taxon>
    </lineage>
</organism>
<reference evidence="5 6" key="1">
    <citation type="submission" date="2019-12" db="EMBL/GenBank/DDBJ databases">
        <title>Genomic-based taxomic classification of the family Erythrobacteraceae.</title>
        <authorList>
            <person name="Xu L."/>
        </authorList>
    </citation>
    <scope>NUCLEOTIDE SEQUENCE [LARGE SCALE GENOMIC DNA]</scope>
    <source>
        <strain evidence="5 6">SW-109</strain>
    </source>
</reference>
<dbReference type="PROSITE" id="PS51063">
    <property type="entry name" value="HTH_CRP_2"/>
    <property type="match status" value="1"/>
</dbReference>
<evidence type="ECO:0000256" key="3">
    <source>
        <dbReference type="ARBA" id="ARBA00023163"/>
    </source>
</evidence>
<evidence type="ECO:0000259" key="4">
    <source>
        <dbReference type="PROSITE" id="PS51063"/>
    </source>
</evidence>
<dbReference type="Gene3D" id="2.60.120.10">
    <property type="entry name" value="Jelly Rolls"/>
    <property type="match status" value="1"/>
</dbReference>
<dbReference type="CDD" id="cd00038">
    <property type="entry name" value="CAP_ED"/>
    <property type="match status" value="1"/>
</dbReference>
<feature type="domain" description="HTH crp-type" evidence="4">
    <location>
        <begin position="145"/>
        <end position="219"/>
    </location>
</feature>
<dbReference type="PROSITE" id="PS00042">
    <property type="entry name" value="HTH_CRP_1"/>
    <property type="match status" value="1"/>
</dbReference>
<comment type="caution">
    <text evidence="5">The sequence shown here is derived from an EMBL/GenBank/DDBJ whole genome shotgun (WGS) entry which is preliminary data.</text>
</comment>
<dbReference type="InterPro" id="IPR036388">
    <property type="entry name" value="WH-like_DNA-bd_sf"/>
</dbReference>
<protein>
    <submittedName>
        <fullName evidence="5">Helix-turn-helix domain-containing protein</fullName>
    </submittedName>
</protein>
<dbReference type="FunFam" id="1.10.10.10:FF:000028">
    <property type="entry name" value="Fumarate/nitrate reduction transcriptional regulator Fnr"/>
    <property type="match status" value="1"/>
</dbReference>
<evidence type="ECO:0000313" key="5">
    <source>
        <dbReference type="EMBL" id="MXP47154.1"/>
    </source>
</evidence>
<dbReference type="GO" id="GO:0005829">
    <property type="term" value="C:cytosol"/>
    <property type="evidence" value="ECO:0007669"/>
    <property type="project" value="TreeGrafter"/>
</dbReference>
<dbReference type="InterPro" id="IPR036390">
    <property type="entry name" value="WH_DNA-bd_sf"/>
</dbReference>
<keyword evidence="2" id="KW-0238">DNA-binding</keyword>
<accession>A0A6I4V4A7</accession>
<name>A0A6I4V4A7_9SPHN</name>
<dbReference type="PRINTS" id="PR00034">
    <property type="entry name" value="HTHCRP"/>
</dbReference>
<dbReference type="SUPFAM" id="SSF46785">
    <property type="entry name" value="Winged helix' DNA-binding domain"/>
    <property type="match status" value="1"/>
</dbReference>
<dbReference type="PANTHER" id="PTHR24567:SF75">
    <property type="entry name" value="FUMARATE AND NITRATE REDUCTION REGULATORY PROTEIN"/>
    <property type="match status" value="1"/>
</dbReference>
<keyword evidence="3" id="KW-0804">Transcription</keyword>
<dbReference type="CDD" id="cd00092">
    <property type="entry name" value="HTH_CRP"/>
    <property type="match status" value="1"/>
</dbReference>
<dbReference type="InterPro" id="IPR018490">
    <property type="entry name" value="cNMP-bd_dom_sf"/>
</dbReference>
<sequence>MVANDAFGSFLRDIPRSTPHASTACGLQKLAHLLPICRGSMVPLDPTENSLAYVASGATKLIASASGGREQIVAFHFRGDLVSVPGNAWHSYDLCALVDTQILLFPAREFIDLTRTDPAFEDILLERSLTALHRCRDKAVGLGRKNAQERLASFLVGMAERIGTREDGTTILDLPMSRRDIGDSLGLTIETISRQFGELRKSGLVQTVGRCRVELCDLAELAKRAGHA</sequence>
<dbReference type="EMBL" id="WTYP01000001">
    <property type="protein sequence ID" value="MXP47154.1"/>
    <property type="molecule type" value="Genomic_DNA"/>
</dbReference>
<dbReference type="RefSeq" id="WP_160730307.1">
    <property type="nucleotide sequence ID" value="NZ_CANLWR010000001.1"/>
</dbReference>
<dbReference type="Proteomes" id="UP000471435">
    <property type="component" value="Unassembled WGS sequence"/>
</dbReference>
<proteinExistence type="predicted"/>
<evidence type="ECO:0000256" key="2">
    <source>
        <dbReference type="ARBA" id="ARBA00023125"/>
    </source>
</evidence>